<gene>
    <name evidence="2" type="ORF">B0H66DRAFT_539517</name>
</gene>
<protein>
    <recommendedName>
        <fullName evidence="4">Pyridine nucleotide-disulfide oxidoreductase family protein</fullName>
    </recommendedName>
</protein>
<evidence type="ECO:0000313" key="3">
    <source>
        <dbReference type="Proteomes" id="UP001283341"/>
    </source>
</evidence>
<accession>A0AAE0MEJ7</accession>
<dbReference type="AlphaFoldDB" id="A0AAE0MEJ7"/>
<feature type="region of interest" description="Disordered" evidence="1">
    <location>
        <begin position="1"/>
        <end position="23"/>
    </location>
</feature>
<feature type="compositionally biased region" description="Polar residues" evidence="1">
    <location>
        <begin position="1"/>
        <end position="11"/>
    </location>
</feature>
<dbReference type="InterPro" id="IPR014839">
    <property type="entry name" value="Crt10"/>
</dbReference>
<comment type="caution">
    <text evidence="2">The sequence shown here is derived from an EMBL/GenBank/DDBJ whole genome shotgun (WGS) entry which is preliminary data.</text>
</comment>
<evidence type="ECO:0000313" key="2">
    <source>
        <dbReference type="EMBL" id="KAK3328848.1"/>
    </source>
</evidence>
<feature type="region of interest" description="Disordered" evidence="1">
    <location>
        <begin position="504"/>
        <end position="551"/>
    </location>
</feature>
<feature type="compositionally biased region" description="Acidic residues" evidence="1">
    <location>
        <begin position="510"/>
        <end position="527"/>
    </location>
</feature>
<name>A0AAE0MEJ7_9PEZI</name>
<keyword evidence="3" id="KW-1185">Reference proteome</keyword>
<feature type="compositionally biased region" description="Low complexity" evidence="1">
    <location>
        <begin position="13"/>
        <end position="23"/>
    </location>
</feature>
<proteinExistence type="predicted"/>
<dbReference type="EMBL" id="JAUEDM010000001">
    <property type="protein sequence ID" value="KAK3328848.1"/>
    <property type="molecule type" value="Genomic_DNA"/>
</dbReference>
<feature type="compositionally biased region" description="Low complexity" evidence="1">
    <location>
        <begin position="528"/>
        <end position="537"/>
    </location>
</feature>
<feature type="compositionally biased region" description="Acidic residues" evidence="1">
    <location>
        <begin position="65"/>
        <end position="88"/>
    </location>
</feature>
<reference evidence="2" key="1">
    <citation type="journal article" date="2023" name="Mol. Phylogenet. Evol.">
        <title>Genome-scale phylogeny and comparative genomics of the fungal order Sordariales.</title>
        <authorList>
            <person name="Hensen N."/>
            <person name="Bonometti L."/>
            <person name="Westerberg I."/>
            <person name="Brannstrom I.O."/>
            <person name="Guillou S."/>
            <person name="Cros-Aarteil S."/>
            <person name="Calhoun S."/>
            <person name="Haridas S."/>
            <person name="Kuo A."/>
            <person name="Mondo S."/>
            <person name="Pangilinan J."/>
            <person name="Riley R."/>
            <person name="LaButti K."/>
            <person name="Andreopoulos B."/>
            <person name="Lipzen A."/>
            <person name="Chen C."/>
            <person name="Yan M."/>
            <person name="Daum C."/>
            <person name="Ng V."/>
            <person name="Clum A."/>
            <person name="Steindorff A."/>
            <person name="Ohm R.A."/>
            <person name="Martin F."/>
            <person name="Silar P."/>
            <person name="Natvig D.O."/>
            <person name="Lalanne C."/>
            <person name="Gautier V."/>
            <person name="Ament-Velasquez S.L."/>
            <person name="Kruys A."/>
            <person name="Hutchinson M.I."/>
            <person name="Powell A.J."/>
            <person name="Barry K."/>
            <person name="Miller A.N."/>
            <person name="Grigoriev I.V."/>
            <person name="Debuchy R."/>
            <person name="Gladieux P."/>
            <person name="Hiltunen Thoren M."/>
            <person name="Johannesson H."/>
        </authorList>
    </citation>
    <scope>NUCLEOTIDE SEQUENCE</scope>
    <source>
        <strain evidence="2">CBS 118394</strain>
    </source>
</reference>
<evidence type="ECO:0008006" key="4">
    <source>
        <dbReference type="Google" id="ProtNLM"/>
    </source>
</evidence>
<feature type="region of interest" description="Disordered" evidence="1">
    <location>
        <begin position="63"/>
        <end position="94"/>
    </location>
</feature>
<dbReference type="Proteomes" id="UP001283341">
    <property type="component" value="Unassembled WGS sequence"/>
</dbReference>
<sequence>MTGVATNSTIMASEGSDSQSGSDDCNISLGPTCHVQTAENRFGLHVLEDLKSFVFDDVHANNAMDFDDDDDNDDDNDELDDDDDDGNIDGDLFFPSSELSPEELMVLLEESVAWQVGQYDHIENASPEGGGAHSSSQGFPRVARLRCNLTALSQRYNLYFTAYQDKIYVYQPRAPPQVLPPPSIILHPRRTKAARMFGGVIDRGFSHQMNQLLVGNLGKFEVILFVFDDGDVGAYYTHAIARAVIANNEHRKNLCGGAVSRLVVPKEFFHENVGQSAWGVAIHEKSRLLAVSSNRHEVTVFAFAMRNPPARTETDLDAEVDGSPKVWSGQTALQLEKHFRSRTRTWRIVLPLGPSGNNIPTIAFVENEAGEADQVVALDVNGNTWILDIWKIGSNPILYSPNIVRGAPPRYSGWGVLVLPDSSFRQTRTIRESLGLPAGEIAPSDIPNRTMCPGRQGSDRWLDTTCSLYYVKDLAPDPEKVLRNRYGPVYSKIHADKYRPKISTTTMVDVEVEADEDEEDEDDDTDMSDSPSGGSDVSFDTGSPLFAPQGPSVKEITATENRWATVSKFPGPKGSTLDDLDNDVHLIRTIVPSFGQTPLLDGSMGCLIEFVSRSLDRQSKSRPVSLENAQFHPWVAKNLSILRTTTTDIELHPLDSAGTGIMCKAVLTHHNHHKRRVEPYDLSAPVSERTSMLVHVPELSLVVAGALNGRVAILTLTKTNKHLHGMSWRRGFRVNWVLPRKEEEDKRLRPWCALHGIAVSPYPERRARGLELFGDTNRFTPPGKYRLILHYMDHTILVYDIERRGEDVLIF</sequence>
<dbReference type="Pfam" id="PF08728">
    <property type="entry name" value="CRT10"/>
    <property type="match status" value="1"/>
</dbReference>
<reference evidence="2" key="2">
    <citation type="submission" date="2023-06" db="EMBL/GenBank/DDBJ databases">
        <authorList>
            <consortium name="Lawrence Berkeley National Laboratory"/>
            <person name="Haridas S."/>
            <person name="Hensen N."/>
            <person name="Bonometti L."/>
            <person name="Westerberg I."/>
            <person name="Brannstrom I.O."/>
            <person name="Guillou S."/>
            <person name="Cros-Aarteil S."/>
            <person name="Calhoun S."/>
            <person name="Kuo A."/>
            <person name="Mondo S."/>
            <person name="Pangilinan J."/>
            <person name="Riley R."/>
            <person name="Labutti K."/>
            <person name="Andreopoulos B."/>
            <person name="Lipzen A."/>
            <person name="Chen C."/>
            <person name="Yanf M."/>
            <person name="Daum C."/>
            <person name="Ng V."/>
            <person name="Clum A."/>
            <person name="Steindorff A."/>
            <person name="Ohm R."/>
            <person name="Martin F."/>
            <person name="Silar P."/>
            <person name="Natvig D."/>
            <person name="Lalanne C."/>
            <person name="Gautier V."/>
            <person name="Ament-Velasquez S.L."/>
            <person name="Kruys A."/>
            <person name="Hutchinson M.I."/>
            <person name="Powell A.J."/>
            <person name="Barry K."/>
            <person name="Miller A.N."/>
            <person name="Grigoriev I.V."/>
            <person name="Debuchy R."/>
            <person name="Gladieux P."/>
            <person name="Thoren M.H."/>
            <person name="Johannesson H."/>
        </authorList>
    </citation>
    <scope>NUCLEOTIDE SEQUENCE</scope>
    <source>
        <strain evidence="2">CBS 118394</strain>
    </source>
</reference>
<organism evidence="2 3">
    <name type="scientific">Apodospora peruviana</name>
    <dbReference type="NCBI Taxonomy" id="516989"/>
    <lineage>
        <taxon>Eukaryota</taxon>
        <taxon>Fungi</taxon>
        <taxon>Dikarya</taxon>
        <taxon>Ascomycota</taxon>
        <taxon>Pezizomycotina</taxon>
        <taxon>Sordariomycetes</taxon>
        <taxon>Sordariomycetidae</taxon>
        <taxon>Sordariales</taxon>
        <taxon>Lasiosphaeriaceae</taxon>
        <taxon>Apodospora</taxon>
    </lineage>
</organism>
<evidence type="ECO:0000256" key="1">
    <source>
        <dbReference type="SAM" id="MobiDB-lite"/>
    </source>
</evidence>